<comment type="subcellular location">
    <subcellularLocation>
        <location evidence="1">Cell envelope</location>
    </subcellularLocation>
</comment>
<feature type="signal peptide" evidence="8">
    <location>
        <begin position="1"/>
        <end position="21"/>
    </location>
</feature>
<evidence type="ECO:0000313" key="11">
    <source>
        <dbReference type="Proteomes" id="UP001500631"/>
    </source>
</evidence>
<keyword evidence="6" id="KW-0175">Coiled coil</keyword>
<evidence type="ECO:0000256" key="7">
    <source>
        <dbReference type="SAM" id="MobiDB-lite"/>
    </source>
</evidence>
<dbReference type="InterPro" id="IPR051313">
    <property type="entry name" value="Bact_iron-sidero_bind"/>
</dbReference>
<dbReference type="PANTHER" id="PTHR30532:SF28">
    <property type="entry name" value="PETROBACTIN-BINDING PROTEIN YCLQ"/>
    <property type="match status" value="1"/>
</dbReference>
<sequence>MKSFKKAALASALVLLVAACGNDEPKTTAQTTQPAPTPTETAPTQNTPATQPEVAQTAPAPAEMTIKHASGETKVKMNPQRIIPFDLGSLDTLEALGVDVLGIPKANIPTYLSQYKDDKYTNFGGLKEPDFETIYKAKPDFIIISARQANVYDKLTEIAPTINYNIDLNNYMPSLEDHVLTLGKLFNKEDVAKAQLDQLKKEVSEIKAKTENMSEKALILLANDGKVSAYGPGSRFGFIHDTLGFKPADDSIAVSTHGQSISFEYVMNLDPDYIFVIDRSAVVGNSDTAAKELIENDLVKHTKAFQNGKIVYLDPNVWYLSGGGLKSTQLMIDDVQKALGQ</sequence>
<feature type="chain" id="PRO_5047437295" evidence="8">
    <location>
        <begin position="22"/>
        <end position="341"/>
    </location>
</feature>
<evidence type="ECO:0000256" key="6">
    <source>
        <dbReference type="SAM" id="Coils"/>
    </source>
</evidence>
<dbReference type="SUPFAM" id="SSF53807">
    <property type="entry name" value="Helical backbone' metal receptor"/>
    <property type="match status" value="1"/>
</dbReference>
<dbReference type="PROSITE" id="PS50983">
    <property type="entry name" value="FE_B12_PBP"/>
    <property type="match status" value="1"/>
</dbReference>
<feature type="domain" description="Fe/B12 periplasmic-binding" evidence="9">
    <location>
        <begin position="81"/>
        <end position="341"/>
    </location>
</feature>
<evidence type="ECO:0000256" key="2">
    <source>
        <dbReference type="ARBA" id="ARBA00008814"/>
    </source>
</evidence>
<keyword evidence="5 8" id="KW-0732">Signal</keyword>
<gene>
    <name evidence="10" type="ORF">GCM10023338_02950</name>
</gene>
<name>A0ABP9MF71_9GAMM</name>
<keyword evidence="3" id="KW-0813">Transport</keyword>
<feature type="region of interest" description="Disordered" evidence="7">
    <location>
        <begin position="25"/>
        <end position="59"/>
    </location>
</feature>
<dbReference type="Gene3D" id="3.40.50.1980">
    <property type="entry name" value="Nitrogenase molybdenum iron protein domain"/>
    <property type="match status" value="2"/>
</dbReference>
<reference evidence="11" key="1">
    <citation type="journal article" date="2019" name="Int. J. Syst. Evol. Microbiol.">
        <title>The Global Catalogue of Microorganisms (GCM) 10K type strain sequencing project: providing services to taxonomists for standard genome sequencing and annotation.</title>
        <authorList>
            <consortium name="The Broad Institute Genomics Platform"/>
            <consortium name="The Broad Institute Genome Sequencing Center for Infectious Disease"/>
            <person name="Wu L."/>
            <person name="Ma J."/>
        </authorList>
    </citation>
    <scope>NUCLEOTIDE SEQUENCE [LARGE SCALE GENOMIC DNA]</scope>
    <source>
        <strain evidence="11">JCM 18424</strain>
    </source>
</reference>
<accession>A0ABP9MF71</accession>
<evidence type="ECO:0000256" key="1">
    <source>
        <dbReference type="ARBA" id="ARBA00004196"/>
    </source>
</evidence>
<keyword evidence="4" id="KW-0410">Iron transport</keyword>
<evidence type="ECO:0000259" key="9">
    <source>
        <dbReference type="PROSITE" id="PS50983"/>
    </source>
</evidence>
<comment type="caution">
    <text evidence="10">The sequence shown here is derived from an EMBL/GenBank/DDBJ whole genome shotgun (WGS) entry which is preliminary data.</text>
</comment>
<organism evidence="10 11">
    <name type="scientific">Wohlfahrtiimonas larvae</name>
    <dbReference type="NCBI Taxonomy" id="1157986"/>
    <lineage>
        <taxon>Bacteria</taxon>
        <taxon>Pseudomonadati</taxon>
        <taxon>Pseudomonadota</taxon>
        <taxon>Gammaproteobacteria</taxon>
        <taxon>Cardiobacteriales</taxon>
        <taxon>Ignatzschineriaceae</taxon>
        <taxon>Wohlfahrtiimonas</taxon>
    </lineage>
</organism>
<evidence type="ECO:0000313" key="10">
    <source>
        <dbReference type="EMBL" id="GAA5094546.1"/>
    </source>
</evidence>
<dbReference type="InterPro" id="IPR002491">
    <property type="entry name" value="ABC_transptr_periplasmic_BD"/>
</dbReference>
<evidence type="ECO:0000256" key="3">
    <source>
        <dbReference type="ARBA" id="ARBA00022448"/>
    </source>
</evidence>
<keyword evidence="11" id="KW-1185">Reference proteome</keyword>
<evidence type="ECO:0000256" key="4">
    <source>
        <dbReference type="ARBA" id="ARBA00022496"/>
    </source>
</evidence>
<comment type="similarity">
    <text evidence="2">Belongs to the bacterial solute-binding protein 8 family.</text>
</comment>
<feature type="compositionally biased region" description="Low complexity" evidence="7">
    <location>
        <begin position="27"/>
        <end position="52"/>
    </location>
</feature>
<dbReference type="CDD" id="cd01140">
    <property type="entry name" value="FatB"/>
    <property type="match status" value="1"/>
</dbReference>
<keyword evidence="4" id="KW-0406">Ion transport</keyword>
<proteinExistence type="inferred from homology"/>
<dbReference type="RefSeq" id="WP_077926267.1">
    <property type="nucleotide sequence ID" value="NZ_BAABKE010000001.1"/>
</dbReference>
<dbReference type="Proteomes" id="UP001500631">
    <property type="component" value="Unassembled WGS sequence"/>
</dbReference>
<evidence type="ECO:0000256" key="8">
    <source>
        <dbReference type="SAM" id="SignalP"/>
    </source>
</evidence>
<keyword evidence="4" id="KW-0408">Iron</keyword>
<protein>
    <submittedName>
        <fullName evidence="10">Siderophore ABC transporter substrate-binding protein</fullName>
    </submittedName>
</protein>
<dbReference type="PANTHER" id="PTHR30532">
    <property type="entry name" value="IRON III DICITRATE-BINDING PERIPLASMIC PROTEIN"/>
    <property type="match status" value="1"/>
</dbReference>
<dbReference type="Pfam" id="PF01497">
    <property type="entry name" value="Peripla_BP_2"/>
    <property type="match status" value="1"/>
</dbReference>
<dbReference type="EMBL" id="BAABKE010000001">
    <property type="protein sequence ID" value="GAA5094546.1"/>
    <property type="molecule type" value="Genomic_DNA"/>
</dbReference>
<feature type="coiled-coil region" evidence="6">
    <location>
        <begin position="182"/>
        <end position="216"/>
    </location>
</feature>
<dbReference type="InterPro" id="IPR033870">
    <property type="entry name" value="FatB"/>
</dbReference>
<dbReference type="PROSITE" id="PS51257">
    <property type="entry name" value="PROKAR_LIPOPROTEIN"/>
    <property type="match status" value="1"/>
</dbReference>
<evidence type="ECO:0000256" key="5">
    <source>
        <dbReference type="ARBA" id="ARBA00022729"/>
    </source>
</evidence>